<organism evidence="2 3">
    <name type="scientific">Pelagibacterium flavum</name>
    <dbReference type="NCBI Taxonomy" id="2984530"/>
    <lineage>
        <taxon>Bacteria</taxon>
        <taxon>Pseudomonadati</taxon>
        <taxon>Pseudomonadota</taxon>
        <taxon>Alphaproteobacteria</taxon>
        <taxon>Hyphomicrobiales</taxon>
        <taxon>Devosiaceae</taxon>
        <taxon>Pelagibacterium</taxon>
    </lineage>
</organism>
<evidence type="ECO:0000313" key="2">
    <source>
        <dbReference type="EMBL" id="UYQ73833.1"/>
    </source>
</evidence>
<sequence>MVNVNSLSDTRQIAPPVRSAGSALYTAIAISLIVAMAALGAAYGIRGWINSMAGEATPAELSASHIITIGAQRYVMPAALLADPIQHRDGFADRMDFTLALPLGAGGKLSEVAITIMPRGRTRTSAALLDSVYLHQFAPAQLSGVPGLVGKPLEPGAGTAGETVWYDPLHANPFVAKCMTPVAMTPGDRTCLRVLALTDRNTAIVTFDPAVLDNWRRFDAEIEAALAPLRK</sequence>
<keyword evidence="1" id="KW-1133">Transmembrane helix</keyword>
<name>A0ABY6IT66_9HYPH</name>
<evidence type="ECO:0008006" key="4">
    <source>
        <dbReference type="Google" id="ProtNLM"/>
    </source>
</evidence>
<proteinExistence type="predicted"/>
<protein>
    <recommendedName>
        <fullName evidence="4">Transmembrane protein</fullName>
    </recommendedName>
</protein>
<evidence type="ECO:0000313" key="3">
    <source>
        <dbReference type="Proteomes" id="UP001163882"/>
    </source>
</evidence>
<gene>
    <name evidence="2" type="ORF">OF122_08765</name>
</gene>
<evidence type="ECO:0000256" key="1">
    <source>
        <dbReference type="SAM" id="Phobius"/>
    </source>
</evidence>
<dbReference type="Proteomes" id="UP001163882">
    <property type="component" value="Chromosome"/>
</dbReference>
<keyword evidence="3" id="KW-1185">Reference proteome</keyword>
<dbReference type="EMBL" id="CP107716">
    <property type="protein sequence ID" value="UYQ73833.1"/>
    <property type="molecule type" value="Genomic_DNA"/>
</dbReference>
<keyword evidence="1" id="KW-0812">Transmembrane</keyword>
<keyword evidence="1" id="KW-0472">Membrane</keyword>
<accession>A0ABY6IT66</accession>
<reference evidence="2" key="1">
    <citation type="submission" date="2022-10" db="EMBL/GenBank/DDBJ databases">
        <title>YIM 151497 complete genome.</title>
        <authorList>
            <person name="Chen X."/>
        </authorList>
    </citation>
    <scope>NUCLEOTIDE SEQUENCE</scope>
    <source>
        <strain evidence="2">YIM 151497</strain>
    </source>
</reference>
<dbReference type="RefSeq" id="WP_264227390.1">
    <property type="nucleotide sequence ID" value="NZ_CP107716.1"/>
</dbReference>
<feature type="transmembrane region" description="Helical" evidence="1">
    <location>
        <begin position="23"/>
        <end position="45"/>
    </location>
</feature>